<evidence type="ECO:0000256" key="4">
    <source>
        <dbReference type="ARBA" id="ARBA00022989"/>
    </source>
</evidence>
<keyword evidence="2" id="KW-1003">Cell membrane</keyword>
<evidence type="ECO:0000256" key="8">
    <source>
        <dbReference type="ARBA" id="ARBA00023224"/>
    </source>
</evidence>
<evidence type="ECO:0000256" key="11">
    <source>
        <dbReference type="SAM" id="Phobius"/>
    </source>
</evidence>
<evidence type="ECO:0000256" key="6">
    <source>
        <dbReference type="ARBA" id="ARBA00023136"/>
    </source>
</evidence>
<gene>
    <name evidence="14" type="primary">LOC102804024</name>
</gene>
<evidence type="ECO:0000256" key="9">
    <source>
        <dbReference type="RuleBase" id="RU000688"/>
    </source>
</evidence>
<dbReference type="GeneID" id="102804024"/>
<feature type="transmembrane region" description="Helical" evidence="11">
    <location>
        <begin position="24"/>
        <end position="48"/>
    </location>
</feature>
<evidence type="ECO:0000259" key="12">
    <source>
        <dbReference type="PROSITE" id="PS50262"/>
    </source>
</evidence>
<keyword evidence="3 9" id="KW-0812">Transmembrane</keyword>
<sequence length="531" mass="59464">MEGNNISNDFGAVTCWSDTGIEPWFALCLAITMFLVIAANILIIVALFKVQIYKTKRVVAPYFALSLSVSDLVIGSILLPSNIVLVVVNPNTLGITFCGFHGYISAALFTTTLSNLLIISLDRYVCVLHPLKYKSLLKPRRAMVLIILAWLYGLVCAALPICLGSNYKYNCVLRGCFLDLGKAEGIPASIVLFVFSYSLPLSVILYTNLRIYRTARLRSRKINEWHNNDPKYPPPSSAIFTVSNQNISHRDNEDENLNLNVPAVKHVVSATPAPPTSTLEKRLSMAILLILIVIVVLQTPYHVLLVSAAIGGHASNNVFITFRVFTWMIYCNSLLNAAIYSYINTNFRRRLKQITCGRDGSKKLPSDKNMKEDLPHCTRGDKTLVYPVRVESLNSDIFGQYSMVISRHTPTDSLVATYSCSSFSPSSPETLRETNAKENVKTKERDKNLSRQLSQILLPSQRLKRQEYPRTISKSLAWMSSDSRVRNVDSGKRKKLSGKSISKRFWELDQEMGKWETCLNDDLSSAASVVN</sequence>
<dbReference type="PROSITE" id="PS00237">
    <property type="entry name" value="G_PROTEIN_RECEP_F1_1"/>
    <property type="match status" value="1"/>
</dbReference>
<name>A0ABM0LUF0_SACKO</name>
<evidence type="ECO:0000256" key="2">
    <source>
        <dbReference type="ARBA" id="ARBA00022475"/>
    </source>
</evidence>
<evidence type="ECO:0000256" key="1">
    <source>
        <dbReference type="ARBA" id="ARBA00004651"/>
    </source>
</evidence>
<dbReference type="Gene3D" id="1.20.1070.10">
    <property type="entry name" value="Rhodopsin 7-helix transmembrane proteins"/>
    <property type="match status" value="1"/>
</dbReference>
<feature type="compositionally biased region" description="Basic and acidic residues" evidence="10">
    <location>
        <begin position="430"/>
        <end position="448"/>
    </location>
</feature>
<reference evidence="14" key="1">
    <citation type="submission" date="2025-08" db="UniProtKB">
        <authorList>
            <consortium name="RefSeq"/>
        </authorList>
    </citation>
    <scope>IDENTIFICATION</scope>
    <source>
        <tissue evidence="14">Testes</tissue>
    </source>
</reference>
<dbReference type="PROSITE" id="PS50262">
    <property type="entry name" value="G_PROTEIN_RECEP_F1_2"/>
    <property type="match status" value="1"/>
</dbReference>
<feature type="transmembrane region" description="Helical" evidence="11">
    <location>
        <begin position="324"/>
        <end position="343"/>
    </location>
</feature>
<comment type="similarity">
    <text evidence="9">Belongs to the G-protein coupled receptor 1 family.</text>
</comment>
<keyword evidence="6 11" id="KW-0472">Membrane</keyword>
<feature type="region of interest" description="Disordered" evidence="10">
    <location>
        <begin position="423"/>
        <end position="448"/>
    </location>
</feature>
<dbReference type="SUPFAM" id="SSF81321">
    <property type="entry name" value="Family A G protein-coupled receptor-like"/>
    <property type="match status" value="1"/>
</dbReference>
<dbReference type="Pfam" id="PF00001">
    <property type="entry name" value="7tm_1"/>
    <property type="match status" value="1"/>
</dbReference>
<feature type="transmembrane region" description="Helical" evidence="11">
    <location>
        <begin position="142"/>
        <end position="166"/>
    </location>
</feature>
<feature type="transmembrane region" description="Helical" evidence="11">
    <location>
        <begin position="186"/>
        <end position="209"/>
    </location>
</feature>
<dbReference type="Proteomes" id="UP000694865">
    <property type="component" value="Unplaced"/>
</dbReference>
<organism evidence="13 14">
    <name type="scientific">Saccoglossus kowalevskii</name>
    <name type="common">Acorn worm</name>
    <dbReference type="NCBI Taxonomy" id="10224"/>
    <lineage>
        <taxon>Eukaryota</taxon>
        <taxon>Metazoa</taxon>
        <taxon>Hemichordata</taxon>
        <taxon>Enteropneusta</taxon>
        <taxon>Harrimaniidae</taxon>
        <taxon>Saccoglossus</taxon>
    </lineage>
</organism>
<evidence type="ECO:0000313" key="13">
    <source>
        <dbReference type="Proteomes" id="UP000694865"/>
    </source>
</evidence>
<dbReference type="PANTHER" id="PTHR24248">
    <property type="entry name" value="ADRENERGIC RECEPTOR-RELATED G-PROTEIN COUPLED RECEPTOR"/>
    <property type="match status" value="1"/>
</dbReference>
<feature type="transmembrane region" description="Helical" evidence="11">
    <location>
        <begin position="283"/>
        <end position="304"/>
    </location>
</feature>
<dbReference type="InterPro" id="IPR017452">
    <property type="entry name" value="GPCR_Rhodpsn_7TM"/>
</dbReference>
<feature type="domain" description="G-protein coupled receptors family 1 profile" evidence="12">
    <location>
        <begin position="39"/>
        <end position="340"/>
    </location>
</feature>
<proteinExistence type="inferred from homology"/>
<keyword evidence="5 9" id="KW-0297">G-protein coupled receptor</keyword>
<evidence type="ECO:0000256" key="5">
    <source>
        <dbReference type="ARBA" id="ARBA00023040"/>
    </source>
</evidence>
<dbReference type="InterPro" id="IPR000276">
    <property type="entry name" value="GPCR_Rhodpsn"/>
</dbReference>
<evidence type="ECO:0000256" key="7">
    <source>
        <dbReference type="ARBA" id="ARBA00023170"/>
    </source>
</evidence>
<feature type="transmembrane region" description="Helical" evidence="11">
    <location>
        <begin position="60"/>
        <end position="88"/>
    </location>
</feature>
<comment type="subcellular location">
    <subcellularLocation>
        <location evidence="1">Cell membrane</location>
        <topology evidence="1">Multi-pass membrane protein</topology>
    </subcellularLocation>
</comment>
<evidence type="ECO:0000256" key="10">
    <source>
        <dbReference type="SAM" id="MobiDB-lite"/>
    </source>
</evidence>
<evidence type="ECO:0000313" key="14">
    <source>
        <dbReference type="RefSeq" id="XP_006811391.1"/>
    </source>
</evidence>
<dbReference type="PRINTS" id="PR00237">
    <property type="entry name" value="GPCRRHODOPSN"/>
</dbReference>
<keyword evidence="7 9" id="KW-0675">Receptor</keyword>
<keyword evidence="4 11" id="KW-1133">Transmembrane helix</keyword>
<dbReference type="RefSeq" id="XP_006811391.1">
    <property type="nucleotide sequence ID" value="XM_006811328.1"/>
</dbReference>
<protein>
    <submittedName>
        <fullName evidence="14">Histamine H2 receptor-like</fullName>
    </submittedName>
</protein>
<dbReference type="CDD" id="cd00637">
    <property type="entry name" value="7tm_classA_rhodopsin-like"/>
    <property type="match status" value="1"/>
</dbReference>
<evidence type="ECO:0000256" key="3">
    <source>
        <dbReference type="ARBA" id="ARBA00022692"/>
    </source>
</evidence>
<keyword evidence="13" id="KW-1185">Reference proteome</keyword>
<accession>A0ABM0LUF0</accession>
<keyword evidence="8 9" id="KW-0807">Transducer</keyword>
<feature type="transmembrane region" description="Helical" evidence="11">
    <location>
        <begin position="100"/>
        <end position="121"/>
    </location>
</feature>